<gene>
    <name evidence="3" type="ORF">UFOPK1835_00391</name>
</gene>
<dbReference type="Gene3D" id="3.40.50.720">
    <property type="entry name" value="NAD(P)-binding Rossmann-like Domain"/>
    <property type="match status" value="1"/>
</dbReference>
<keyword evidence="2" id="KW-0560">Oxidoreductase</keyword>
<dbReference type="InterPro" id="IPR020904">
    <property type="entry name" value="Sc_DH/Rdtase_CS"/>
</dbReference>
<name>A0A6J6GPW7_9ZZZZ</name>
<accession>A0A6J6GPW7</accession>
<dbReference type="InterPro" id="IPR002347">
    <property type="entry name" value="SDR_fam"/>
</dbReference>
<dbReference type="PANTHER" id="PTHR45024:SF2">
    <property type="entry name" value="SCP2 DOMAIN-CONTAINING PROTEIN"/>
    <property type="match status" value="1"/>
</dbReference>
<protein>
    <submittedName>
        <fullName evidence="3">Unannotated protein</fullName>
    </submittedName>
</protein>
<dbReference type="GO" id="GO:0016491">
    <property type="term" value="F:oxidoreductase activity"/>
    <property type="evidence" value="ECO:0007669"/>
    <property type="project" value="UniProtKB-KW"/>
</dbReference>
<dbReference type="SUPFAM" id="SSF51735">
    <property type="entry name" value="NAD(P)-binding Rossmann-fold domains"/>
    <property type="match status" value="1"/>
</dbReference>
<dbReference type="PRINTS" id="PR00080">
    <property type="entry name" value="SDRFAMILY"/>
</dbReference>
<comment type="similarity">
    <text evidence="1">Belongs to the short-chain dehydrogenases/reductases (SDR) family.</text>
</comment>
<dbReference type="InterPro" id="IPR051687">
    <property type="entry name" value="Peroxisomal_Beta-Oxidation"/>
</dbReference>
<dbReference type="EMBL" id="CAEZUP010000010">
    <property type="protein sequence ID" value="CAB4600915.1"/>
    <property type="molecule type" value="Genomic_DNA"/>
</dbReference>
<sequence>MQELRFDGSVVVITGAGRGLGREYALLLAARGAKVVVNDFGVGISDTDDTASAPVANPADEVVAEIIAAGGEAVANHDTVATAEGGAGIIATALDAFGTVDIVINNAGQVRMQPFADFPDEHVATVISTQLLGTLNVSRPAWRVMAAKGSGRIINVSSGAGYGGFPNSTVYSMAKAGVIGLTIAMAGEGEACGIAVNVIAPYAKTRLGTGFGPIPWSDELAEWLHPRKVAPVVAWLSHPSCEVSGECFAVGAGHVARVDFAVNDGFTDRDMTPESVAAHAAEITAPPTKPVGGAGSPLMPSLMSGYPGL</sequence>
<reference evidence="3" key="1">
    <citation type="submission" date="2020-05" db="EMBL/GenBank/DDBJ databases">
        <authorList>
            <person name="Chiriac C."/>
            <person name="Salcher M."/>
            <person name="Ghai R."/>
            <person name="Kavagutti S V."/>
        </authorList>
    </citation>
    <scope>NUCLEOTIDE SEQUENCE</scope>
</reference>
<dbReference type="Pfam" id="PF00106">
    <property type="entry name" value="adh_short"/>
    <property type="match status" value="1"/>
</dbReference>
<dbReference type="AlphaFoldDB" id="A0A6J6GPW7"/>
<evidence type="ECO:0000256" key="1">
    <source>
        <dbReference type="ARBA" id="ARBA00006484"/>
    </source>
</evidence>
<dbReference type="InterPro" id="IPR036291">
    <property type="entry name" value="NAD(P)-bd_dom_sf"/>
</dbReference>
<dbReference type="PROSITE" id="PS00061">
    <property type="entry name" value="ADH_SHORT"/>
    <property type="match status" value="1"/>
</dbReference>
<dbReference type="PRINTS" id="PR00081">
    <property type="entry name" value="GDHRDH"/>
</dbReference>
<proteinExistence type="inferred from homology"/>
<evidence type="ECO:0000313" key="3">
    <source>
        <dbReference type="EMBL" id="CAB4600915.1"/>
    </source>
</evidence>
<organism evidence="3">
    <name type="scientific">freshwater metagenome</name>
    <dbReference type="NCBI Taxonomy" id="449393"/>
    <lineage>
        <taxon>unclassified sequences</taxon>
        <taxon>metagenomes</taxon>
        <taxon>ecological metagenomes</taxon>
    </lineage>
</organism>
<evidence type="ECO:0000256" key="2">
    <source>
        <dbReference type="ARBA" id="ARBA00023002"/>
    </source>
</evidence>
<dbReference type="PANTHER" id="PTHR45024">
    <property type="entry name" value="DEHYDROGENASES, SHORT CHAIN"/>
    <property type="match status" value="1"/>
</dbReference>